<dbReference type="GO" id="GO:0004364">
    <property type="term" value="F:glutathione transferase activity"/>
    <property type="evidence" value="ECO:0007669"/>
    <property type="project" value="UniProtKB-UniRule"/>
</dbReference>
<keyword evidence="1 4" id="KW-0808">Transferase</keyword>
<comment type="caution">
    <text evidence="7">The sequence shown here is derived from an EMBL/GenBank/DDBJ whole genome shotgun (WGS) entry which is preliminary data.</text>
</comment>
<keyword evidence="8" id="KW-1185">Reference proteome</keyword>
<dbReference type="FunFam" id="3.40.30.10:FF:000044">
    <property type="entry name" value="Glutathione S-transferase GSTU6"/>
    <property type="match status" value="1"/>
</dbReference>
<dbReference type="CDD" id="cd03185">
    <property type="entry name" value="GST_C_Tau"/>
    <property type="match status" value="1"/>
</dbReference>
<evidence type="ECO:0000256" key="1">
    <source>
        <dbReference type="ARBA" id="ARBA00022679"/>
    </source>
</evidence>
<feature type="domain" description="GST C-terminal" evidence="6">
    <location>
        <begin position="91"/>
        <end position="222"/>
    </location>
</feature>
<accession>A0A5J9UJL9</accession>
<dbReference type="Proteomes" id="UP000324897">
    <property type="component" value="Chromosome 2"/>
</dbReference>
<feature type="domain" description="GST N-terminal" evidence="5">
    <location>
        <begin position="5"/>
        <end position="84"/>
    </location>
</feature>
<dbReference type="InterPro" id="IPR045073">
    <property type="entry name" value="Omega/Tau-like"/>
</dbReference>
<dbReference type="GO" id="GO:0006749">
    <property type="term" value="P:glutathione metabolic process"/>
    <property type="evidence" value="ECO:0007669"/>
    <property type="project" value="InterPro"/>
</dbReference>
<dbReference type="InterPro" id="IPR010987">
    <property type="entry name" value="Glutathione-S-Trfase_C-like"/>
</dbReference>
<comment type="similarity">
    <text evidence="2">Belongs to the GST superfamily. Tau family.</text>
</comment>
<gene>
    <name evidence="7" type="ORF">EJB05_25847</name>
</gene>
<dbReference type="PANTHER" id="PTHR11260:SF773">
    <property type="entry name" value="GLUTATHIONE S-TRANSFERASE U26"/>
    <property type="match status" value="1"/>
</dbReference>
<name>A0A5J9UJL9_9POAL</name>
<evidence type="ECO:0000256" key="3">
    <source>
        <dbReference type="ARBA" id="ARBA00047960"/>
    </source>
</evidence>
<dbReference type="SFLD" id="SFLDG01152">
    <property type="entry name" value="Main.3:_Omega-_and_Tau-like"/>
    <property type="match status" value="1"/>
</dbReference>
<dbReference type="SFLD" id="SFLDS00019">
    <property type="entry name" value="Glutathione_Transferase_(cytos"/>
    <property type="match status" value="1"/>
</dbReference>
<dbReference type="InterPro" id="IPR004045">
    <property type="entry name" value="Glutathione_S-Trfase_N"/>
</dbReference>
<dbReference type="PROSITE" id="PS50405">
    <property type="entry name" value="GST_CTER"/>
    <property type="match status" value="1"/>
</dbReference>
<dbReference type="FunFam" id="1.20.1050.10:FF:000016">
    <property type="entry name" value="Glutathione S-transferase U9"/>
    <property type="match status" value="1"/>
</dbReference>
<keyword evidence="4" id="KW-0963">Cytoplasm</keyword>
<dbReference type="SUPFAM" id="SSF47616">
    <property type="entry name" value="GST C-terminal domain-like"/>
    <property type="match status" value="1"/>
</dbReference>
<evidence type="ECO:0000313" key="8">
    <source>
        <dbReference type="Proteomes" id="UP000324897"/>
    </source>
</evidence>
<evidence type="ECO:0000313" key="7">
    <source>
        <dbReference type="EMBL" id="TVU23478.1"/>
    </source>
</evidence>
<dbReference type="Gene3D" id="3.40.30.10">
    <property type="entry name" value="Glutaredoxin"/>
    <property type="match status" value="1"/>
</dbReference>
<protein>
    <recommendedName>
        <fullName evidence="4">Glutathione S-transferase</fullName>
        <ecNumber evidence="4">2.5.1.18</ecNumber>
    </recommendedName>
</protein>
<dbReference type="InterPro" id="IPR036249">
    <property type="entry name" value="Thioredoxin-like_sf"/>
</dbReference>
<dbReference type="Gene3D" id="1.20.1050.10">
    <property type="match status" value="1"/>
</dbReference>
<dbReference type="AlphaFoldDB" id="A0A5J9UJL9"/>
<comment type="catalytic activity">
    <reaction evidence="3 4">
        <text>RX + glutathione = an S-substituted glutathione + a halide anion + H(+)</text>
        <dbReference type="Rhea" id="RHEA:16437"/>
        <dbReference type="ChEBI" id="CHEBI:15378"/>
        <dbReference type="ChEBI" id="CHEBI:16042"/>
        <dbReference type="ChEBI" id="CHEBI:17792"/>
        <dbReference type="ChEBI" id="CHEBI:57925"/>
        <dbReference type="ChEBI" id="CHEBI:90779"/>
        <dbReference type="EC" id="2.5.1.18"/>
    </reaction>
</comment>
<dbReference type="InterPro" id="IPR036282">
    <property type="entry name" value="Glutathione-S-Trfase_C_sf"/>
</dbReference>
<dbReference type="InterPro" id="IPR040079">
    <property type="entry name" value="Glutathione_S-Trfase"/>
</dbReference>
<dbReference type="SFLD" id="SFLDG00358">
    <property type="entry name" value="Main_(cytGST)"/>
    <property type="match status" value="1"/>
</dbReference>
<dbReference type="Pfam" id="PF13417">
    <property type="entry name" value="GST_N_3"/>
    <property type="match status" value="1"/>
</dbReference>
<dbReference type="EMBL" id="RWGY01000013">
    <property type="protein sequence ID" value="TVU23478.1"/>
    <property type="molecule type" value="Genomic_DNA"/>
</dbReference>
<evidence type="ECO:0000259" key="6">
    <source>
        <dbReference type="PROSITE" id="PS50405"/>
    </source>
</evidence>
<evidence type="ECO:0000259" key="5">
    <source>
        <dbReference type="PROSITE" id="PS50404"/>
    </source>
</evidence>
<reference evidence="7 8" key="1">
    <citation type="journal article" date="2019" name="Sci. Rep.">
        <title>A high-quality genome of Eragrostis curvula grass provides insights into Poaceae evolution and supports new strategies to enhance forage quality.</title>
        <authorList>
            <person name="Carballo J."/>
            <person name="Santos B.A.C.M."/>
            <person name="Zappacosta D."/>
            <person name="Garbus I."/>
            <person name="Selva J.P."/>
            <person name="Gallo C.A."/>
            <person name="Diaz A."/>
            <person name="Albertini E."/>
            <person name="Caccamo M."/>
            <person name="Echenique V."/>
        </authorList>
    </citation>
    <scope>NUCLEOTIDE SEQUENCE [LARGE SCALE GENOMIC DNA]</scope>
    <source>
        <strain evidence="8">cv. Victoria</strain>
        <tissue evidence="7">Leaf</tissue>
    </source>
</reference>
<dbReference type="EC" id="2.5.1.18" evidence="4"/>
<dbReference type="SUPFAM" id="SSF52833">
    <property type="entry name" value="Thioredoxin-like"/>
    <property type="match status" value="1"/>
</dbReference>
<dbReference type="InterPro" id="IPR045074">
    <property type="entry name" value="GST_C_Tau"/>
</dbReference>
<dbReference type="PANTHER" id="PTHR11260">
    <property type="entry name" value="GLUTATHIONE S-TRANSFERASE, GST, SUPERFAMILY, GST DOMAIN CONTAINING"/>
    <property type="match status" value="1"/>
</dbReference>
<dbReference type="CDD" id="cd03058">
    <property type="entry name" value="GST_N_Tau"/>
    <property type="match status" value="1"/>
</dbReference>
<dbReference type="OrthoDB" id="4951845at2759"/>
<dbReference type="GO" id="GO:0005829">
    <property type="term" value="C:cytosol"/>
    <property type="evidence" value="ECO:0007669"/>
    <property type="project" value="UniProtKB-SubCell"/>
</dbReference>
<proteinExistence type="inferred from homology"/>
<comment type="function">
    <text evidence="4">Is involved in the conjugation of reduced glutathione to a wide number of exogenous and endogenous hydrophobic electrophiles.</text>
</comment>
<dbReference type="Pfam" id="PF13410">
    <property type="entry name" value="GST_C_2"/>
    <property type="match status" value="1"/>
</dbReference>
<dbReference type="Gramene" id="TVU23478">
    <property type="protein sequence ID" value="TVU23478"/>
    <property type="gene ID" value="EJB05_25847"/>
</dbReference>
<dbReference type="GO" id="GO:0009407">
    <property type="term" value="P:toxin catabolic process"/>
    <property type="evidence" value="ECO:0007669"/>
    <property type="project" value="UniProtKB-ARBA"/>
</dbReference>
<sequence>MTGKEDVKLLGSPVSPFAIRARMALNMKGLSYDYVEQDLFNKSQLLRSSNPVYRKVPVLIHNGRRICESLIIVEYVDDAFVTAAPPILPADPYDRAIARFWAAYIDHKMLADWLGIMKVATLDARLEMVKQLFAKMKHMEDVLTKWSNGKGFFGGDSMGYLDLTLGSFLFWFKTIHKMFGVDIINVDNTPSLAMWARRFMETTTAKKVAPDENRMVEHIRKVYRAAASSDL</sequence>
<evidence type="ECO:0000256" key="2">
    <source>
        <dbReference type="ARBA" id="ARBA00025743"/>
    </source>
</evidence>
<organism evidence="7 8">
    <name type="scientific">Eragrostis curvula</name>
    <name type="common">weeping love grass</name>
    <dbReference type="NCBI Taxonomy" id="38414"/>
    <lineage>
        <taxon>Eukaryota</taxon>
        <taxon>Viridiplantae</taxon>
        <taxon>Streptophyta</taxon>
        <taxon>Embryophyta</taxon>
        <taxon>Tracheophyta</taxon>
        <taxon>Spermatophyta</taxon>
        <taxon>Magnoliopsida</taxon>
        <taxon>Liliopsida</taxon>
        <taxon>Poales</taxon>
        <taxon>Poaceae</taxon>
        <taxon>PACMAD clade</taxon>
        <taxon>Chloridoideae</taxon>
        <taxon>Eragrostideae</taxon>
        <taxon>Eragrostidinae</taxon>
        <taxon>Eragrostis</taxon>
    </lineage>
</organism>
<dbReference type="PROSITE" id="PS50404">
    <property type="entry name" value="GST_NTER"/>
    <property type="match status" value="1"/>
</dbReference>
<comment type="subcellular location">
    <subcellularLocation>
        <location evidence="4">Cytoplasm</location>
        <location evidence="4">Cytosol</location>
    </subcellularLocation>
</comment>
<evidence type="ECO:0000256" key="4">
    <source>
        <dbReference type="RuleBase" id="RU369102"/>
    </source>
</evidence>